<dbReference type="eggNOG" id="COG1119">
    <property type="taxonomic scope" value="Bacteria"/>
</dbReference>
<evidence type="ECO:0000256" key="2">
    <source>
        <dbReference type="ARBA" id="ARBA00022448"/>
    </source>
</evidence>
<dbReference type="PANTHER" id="PTHR42734:SF17">
    <property type="entry name" value="METAL TRANSPORT SYSTEM ATP-BINDING PROTEIN TM_0124-RELATED"/>
    <property type="match status" value="1"/>
</dbReference>
<dbReference type="PROSITE" id="PS50893">
    <property type="entry name" value="ABC_TRANSPORTER_2"/>
    <property type="match status" value="2"/>
</dbReference>
<dbReference type="GO" id="GO:0016887">
    <property type="term" value="F:ATP hydrolysis activity"/>
    <property type="evidence" value="ECO:0007669"/>
    <property type="project" value="InterPro"/>
</dbReference>
<dbReference type="SMART" id="SM00382">
    <property type="entry name" value="AAA"/>
    <property type="match status" value="1"/>
</dbReference>
<evidence type="ECO:0000313" key="7">
    <source>
        <dbReference type="Proteomes" id="UP000001635"/>
    </source>
</evidence>
<dbReference type="GO" id="GO:0005524">
    <property type="term" value="F:ATP binding"/>
    <property type="evidence" value="ECO:0007669"/>
    <property type="project" value="UniProtKB-KW"/>
</dbReference>
<dbReference type="InterPro" id="IPR003439">
    <property type="entry name" value="ABC_transporter-like_ATP-bd"/>
</dbReference>
<dbReference type="SUPFAM" id="SSF52540">
    <property type="entry name" value="P-loop containing nucleoside triphosphate hydrolases"/>
    <property type="match status" value="2"/>
</dbReference>
<dbReference type="EMBL" id="CP002955">
    <property type="protein sequence ID" value="AEL26395.1"/>
    <property type="molecule type" value="Genomic_DNA"/>
</dbReference>
<dbReference type="CDD" id="cd00267">
    <property type="entry name" value="ABC_ATPase"/>
    <property type="match status" value="1"/>
</dbReference>
<accession>G0IYH2</accession>
<dbReference type="Pfam" id="PF00005">
    <property type="entry name" value="ABC_tran"/>
    <property type="match status" value="2"/>
</dbReference>
<evidence type="ECO:0000256" key="4">
    <source>
        <dbReference type="ARBA" id="ARBA00022840"/>
    </source>
</evidence>
<keyword evidence="7" id="KW-1185">Reference proteome</keyword>
<name>G0IYH2_CYCMS</name>
<sequence length="520" mass="59254">MYQQIHSDIFVHIGVNGYSMKKEEVFFTINDATIQSFGKTVFKGLSFTVENGESWAIIGQSGKERTLFLETILGRTSLVDGRISWPFAREYQERQRKLGLINSYRDLIALVSQKYTFRNKSSQQNFYYQQRFNSAESEDTATVDAFLRSVEIKRKGLWDIAEVVHLFGLEKLRNKSLIKLSNGETRKLAMAEALMKNPKLLLIDMPLVGLDAQTRERFEGILMAIQESGIQIIMTSSANEVPLSVDKIAWIGGGRLSIVDDRDSLIPLENESNSQFYLKPEVFQGLLKRNSLANSTRVIINMHDVTVKYGDKKLLDNVSWKVLPGEKWLIKGHNGAGKSTLISLVLGENPQAYANDIVLFDKKRGTGESIWDIKRPIGFVSAELARYFPVNQTCKKVVASGLFDTMGLFKKLNKDQEILVNRWMEAFQLSHLSELRLTQISLEEQRFCLLARAMIKSPTLLVLDEASQGMDEEQRNRFKATIEYFCDETDLTMLFISHYEEDIPKNINKTIELALGKTIQ</sequence>
<dbReference type="KEGG" id="cmr:Cycma_2656"/>
<dbReference type="STRING" id="880070.Cycma_2656"/>
<evidence type="ECO:0000313" key="6">
    <source>
        <dbReference type="EMBL" id="AEL26395.1"/>
    </source>
</evidence>
<evidence type="ECO:0000256" key="3">
    <source>
        <dbReference type="ARBA" id="ARBA00022741"/>
    </source>
</evidence>
<dbReference type="InterPro" id="IPR003593">
    <property type="entry name" value="AAA+_ATPase"/>
</dbReference>
<dbReference type="AlphaFoldDB" id="G0IYH2"/>
<dbReference type="Proteomes" id="UP000001635">
    <property type="component" value="Chromosome"/>
</dbReference>
<feature type="domain" description="ABC transporter" evidence="5">
    <location>
        <begin position="20"/>
        <end position="278"/>
    </location>
</feature>
<dbReference type="InterPro" id="IPR050153">
    <property type="entry name" value="Metal_Ion_Import_ABC"/>
</dbReference>
<evidence type="ECO:0000256" key="1">
    <source>
        <dbReference type="ARBA" id="ARBA00005417"/>
    </source>
</evidence>
<reference evidence="7" key="1">
    <citation type="submission" date="2011-07" db="EMBL/GenBank/DDBJ databases">
        <title>The complete genome of Cyclobacterium marinum DSM 745.</title>
        <authorList>
            <person name="Lucas S."/>
            <person name="Han J."/>
            <person name="Lapidus A."/>
            <person name="Bruce D."/>
            <person name="Goodwin L."/>
            <person name="Pitluck S."/>
            <person name="Peters L."/>
            <person name="Kyrpides N."/>
            <person name="Mavromatis K."/>
            <person name="Ivanova N."/>
            <person name="Ovchinnikova G."/>
            <person name="Chertkov O."/>
            <person name="Detter J.C."/>
            <person name="Tapia R."/>
            <person name="Han C."/>
            <person name="Land M."/>
            <person name="Hauser L."/>
            <person name="Markowitz V."/>
            <person name="Cheng J.-F."/>
            <person name="Hugenholtz P."/>
            <person name="Woyke T."/>
            <person name="Wu D."/>
            <person name="Tindall B."/>
            <person name="Schuetze A."/>
            <person name="Brambilla E."/>
            <person name="Klenk H.-P."/>
            <person name="Eisen J.A."/>
        </authorList>
    </citation>
    <scope>NUCLEOTIDE SEQUENCE [LARGE SCALE GENOMIC DNA]</scope>
    <source>
        <strain evidence="7">ATCC 25205 / DSM 745 / LMG 13164 / NCIMB 1802</strain>
    </source>
</reference>
<dbReference type="Gene3D" id="3.40.50.300">
    <property type="entry name" value="P-loop containing nucleotide triphosphate hydrolases"/>
    <property type="match status" value="2"/>
</dbReference>
<comment type="similarity">
    <text evidence="1">Belongs to the ABC transporter superfamily.</text>
</comment>
<organism evidence="6 7">
    <name type="scientific">Cyclobacterium marinum (strain ATCC 25205 / DSM 745 / LMG 13164 / NCIMB 1802)</name>
    <name type="common">Flectobacillus marinus</name>
    <dbReference type="NCBI Taxonomy" id="880070"/>
    <lineage>
        <taxon>Bacteria</taxon>
        <taxon>Pseudomonadati</taxon>
        <taxon>Bacteroidota</taxon>
        <taxon>Cytophagia</taxon>
        <taxon>Cytophagales</taxon>
        <taxon>Cyclobacteriaceae</taxon>
        <taxon>Cyclobacterium</taxon>
    </lineage>
</organism>
<keyword evidence="3" id="KW-0547">Nucleotide-binding</keyword>
<evidence type="ECO:0000259" key="5">
    <source>
        <dbReference type="PROSITE" id="PS50893"/>
    </source>
</evidence>
<gene>
    <name evidence="6" type="ordered locus">Cycma_2656</name>
</gene>
<dbReference type="PANTHER" id="PTHR42734">
    <property type="entry name" value="METAL TRANSPORT SYSTEM ATP-BINDING PROTEIN TM_0124-RELATED"/>
    <property type="match status" value="1"/>
</dbReference>
<protein>
    <submittedName>
        <fullName evidence="6">ABC transporter related protein</fullName>
    </submittedName>
</protein>
<dbReference type="HOGENOM" id="CLU_000604_45_0_10"/>
<feature type="domain" description="ABC transporter" evidence="5">
    <location>
        <begin position="300"/>
        <end position="519"/>
    </location>
</feature>
<proteinExistence type="inferred from homology"/>
<keyword evidence="4" id="KW-0067">ATP-binding</keyword>
<keyword evidence="2" id="KW-0813">Transport</keyword>
<dbReference type="InterPro" id="IPR027417">
    <property type="entry name" value="P-loop_NTPase"/>
</dbReference>